<dbReference type="Proteomes" id="UP000284605">
    <property type="component" value="Unassembled WGS sequence"/>
</dbReference>
<dbReference type="GO" id="GO:0015689">
    <property type="term" value="P:molybdate ion transport"/>
    <property type="evidence" value="ECO:0007669"/>
    <property type="project" value="UniProtKB-UniRule"/>
</dbReference>
<comment type="similarity">
    <text evidence="1 5">Belongs to the ModE family.</text>
</comment>
<feature type="region of interest" description="Required for dimer formation and molybdate binding" evidence="6">
    <location>
        <begin position="127"/>
        <end position="135"/>
    </location>
</feature>
<sequence>MPSTDLDARFSLRRGGSLPVEDQRLALMLAIREHGSIAAAARAVGLSYKAAWDGVKALNNLFAQPLVEAQTGGRSGGGTVITPAGEAVIQAFSMIRSELAGFLGTLERRLGDSGAISPLFWSYAMKTSARNALRGTVEKVTDGAVNAEVIISLGQGQHLAATVTRPSVEALELVPGRPVIALIKSSFVILGVGEPGRTSARNVLKGTVVAHDPGAVSSEIDLDIGGGKTITAVITKVSAEELGFEPGEPAYAVIKASHIILAVE</sequence>
<dbReference type="InterPro" id="IPR003725">
    <property type="entry name" value="ModE-bd_N"/>
</dbReference>
<dbReference type="InterPro" id="IPR005116">
    <property type="entry name" value="Transp-assoc_OB_typ1"/>
</dbReference>
<organism evidence="8 9">
    <name type="scientific">Oleomonas cavernae</name>
    <dbReference type="NCBI Taxonomy" id="2320859"/>
    <lineage>
        <taxon>Bacteria</taxon>
        <taxon>Pseudomonadati</taxon>
        <taxon>Pseudomonadota</taxon>
        <taxon>Alphaproteobacteria</taxon>
        <taxon>Acetobacterales</taxon>
        <taxon>Acetobacteraceae</taxon>
        <taxon>Oleomonas</taxon>
    </lineage>
</organism>
<dbReference type="Gene3D" id="2.40.50.100">
    <property type="match status" value="2"/>
</dbReference>
<dbReference type="GO" id="GO:0030151">
    <property type="term" value="F:molybdenum ion binding"/>
    <property type="evidence" value="ECO:0007669"/>
    <property type="project" value="UniProtKB-UniRule"/>
</dbReference>
<evidence type="ECO:0000259" key="7">
    <source>
        <dbReference type="PROSITE" id="PS51866"/>
    </source>
</evidence>
<proteinExistence type="inferred from homology"/>
<evidence type="ECO:0000256" key="6">
    <source>
        <dbReference type="PIRSR" id="PIRSR005763-1"/>
    </source>
</evidence>
<evidence type="ECO:0000313" key="8">
    <source>
        <dbReference type="EMBL" id="RJF94424.1"/>
    </source>
</evidence>
<dbReference type="SUPFAM" id="SSF46785">
    <property type="entry name" value="Winged helix' DNA-binding domain"/>
    <property type="match status" value="1"/>
</dbReference>
<evidence type="ECO:0000256" key="1">
    <source>
        <dbReference type="ARBA" id="ARBA00008110"/>
    </source>
</evidence>
<dbReference type="PANTHER" id="PTHR30432:SF1">
    <property type="entry name" value="DNA-BINDING TRANSCRIPTIONAL DUAL REGULATOR MODE"/>
    <property type="match status" value="1"/>
</dbReference>
<dbReference type="SUPFAM" id="SSF50331">
    <property type="entry name" value="MOP-like"/>
    <property type="match status" value="2"/>
</dbReference>
<feature type="domain" description="Mop" evidence="7">
    <location>
        <begin position="197"/>
        <end position="263"/>
    </location>
</feature>
<dbReference type="GO" id="GO:0003700">
    <property type="term" value="F:DNA-binding transcription factor activity"/>
    <property type="evidence" value="ECO:0007669"/>
    <property type="project" value="InterPro"/>
</dbReference>
<keyword evidence="2 5" id="KW-0813">Transport</keyword>
<dbReference type="NCBIfam" id="TIGR00637">
    <property type="entry name" value="ModE_repress"/>
    <property type="match status" value="1"/>
</dbReference>
<evidence type="ECO:0000256" key="2">
    <source>
        <dbReference type="ARBA" id="ARBA00022448"/>
    </source>
</evidence>
<evidence type="ECO:0000256" key="4">
    <source>
        <dbReference type="ARBA" id="ARBA00022737"/>
    </source>
</evidence>
<name>A0A418WT37_9PROT</name>
<dbReference type="InterPro" id="IPR036390">
    <property type="entry name" value="WH_DNA-bd_sf"/>
</dbReference>
<reference evidence="8 9" key="1">
    <citation type="submission" date="2018-09" db="EMBL/GenBank/DDBJ databases">
        <authorList>
            <person name="Zhu H."/>
        </authorList>
    </citation>
    <scope>NUCLEOTIDE SEQUENCE [LARGE SCALE GENOMIC DNA]</scope>
    <source>
        <strain evidence="8 9">K1W22B-8</strain>
    </source>
</reference>
<evidence type="ECO:0000313" key="9">
    <source>
        <dbReference type="Proteomes" id="UP000284605"/>
    </source>
</evidence>
<protein>
    <submittedName>
        <fullName evidence="8">LysR family transcriptional regulator</fullName>
    </submittedName>
</protein>
<accession>A0A418WT37</accession>
<dbReference type="Gene3D" id="1.10.10.10">
    <property type="entry name" value="Winged helix-like DNA-binding domain superfamily/Winged helix DNA-binding domain"/>
    <property type="match status" value="1"/>
</dbReference>
<evidence type="ECO:0000256" key="3">
    <source>
        <dbReference type="ARBA" id="ARBA00022505"/>
    </source>
</evidence>
<keyword evidence="3 5" id="KW-0500">Molybdenum</keyword>
<dbReference type="OrthoDB" id="9800709at2"/>
<dbReference type="Pfam" id="PF00126">
    <property type="entry name" value="HTH_1"/>
    <property type="match status" value="1"/>
</dbReference>
<dbReference type="InterPro" id="IPR051815">
    <property type="entry name" value="Molybdate_resp_trans_reg"/>
</dbReference>
<feature type="domain" description="Mop" evidence="7">
    <location>
        <begin position="126"/>
        <end position="192"/>
    </location>
</feature>
<dbReference type="InterPro" id="IPR036388">
    <property type="entry name" value="WH-like_DNA-bd_sf"/>
</dbReference>
<dbReference type="PROSITE" id="PS51866">
    <property type="entry name" value="MOP"/>
    <property type="match status" value="2"/>
</dbReference>
<dbReference type="InterPro" id="IPR016462">
    <property type="entry name" value="ModE"/>
</dbReference>
<keyword evidence="4" id="KW-0677">Repeat</keyword>
<dbReference type="InterPro" id="IPR008995">
    <property type="entry name" value="Mo/tungstate-bd_C_term_dom"/>
</dbReference>
<keyword evidence="9" id="KW-1185">Reference proteome</keyword>
<dbReference type="InterPro" id="IPR004606">
    <property type="entry name" value="Mop_domain"/>
</dbReference>
<evidence type="ECO:0000256" key="5">
    <source>
        <dbReference type="PIRNR" id="PIRNR005763"/>
    </source>
</evidence>
<dbReference type="RefSeq" id="WP_119775441.1">
    <property type="nucleotide sequence ID" value="NZ_QYUK01000008.1"/>
</dbReference>
<dbReference type="NCBIfam" id="TIGR00638">
    <property type="entry name" value="Mop"/>
    <property type="match status" value="2"/>
</dbReference>
<gene>
    <name evidence="8" type="ORF">D3874_00820</name>
</gene>
<dbReference type="PANTHER" id="PTHR30432">
    <property type="entry name" value="TRANSCRIPTIONAL REGULATOR MODE"/>
    <property type="match status" value="1"/>
</dbReference>
<comment type="caution">
    <text evidence="8">The sequence shown here is derived from an EMBL/GenBank/DDBJ whole genome shotgun (WGS) entry which is preliminary data.</text>
</comment>
<dbReference type="PIRSF" id="PIRSF005763">
    <property type="entry name" value="Txn_reg_ModE"/>
    <property type="match status" value="1"/>
</dbReference>
<dbReference type="Pfam" id="PF03459">
    <property type="entry name" value="TOBE"/>
    <property type="match status" value="2"/>
</dbReference>
<dbReference type="EMBL" id="QYUK01000008">
    <property type="protein sequence ID" value="RJF94424.1"/>
    <property type="molecule type" value="Genomic_DNA"/>
</dbReference>
<dbReference type="AlphaFoldDB" id="A0A418WT37"/>
<dbReference type="InterPro" id="IPR000847">
    <property type="entry name" value="LysR_HTH_N"/>
</dbReference>